<dbReference type="PANTHER" id="PTHR11254">
    <property type="entry name" value="HECT DOMAIN UBIQUITIN-PROTEIN LIGASE"/>
    <property type="match status" value="1"/>
</dbReference>
<evidence type="ECO:0000313" key="10">
    <source>
        <dbReference type="EnsemblMetazoa" id="HelroP112481"/>
    </source>
</evidence>
<dbReference type="FunFam" id="3.30.2410.10:FF:000001">
    <property type="entry name" value="E3 ubiquitin-protein ligase NEDD4-like"/>
    <property type="match status" value="1"/>
</dbReference>
<protein>
    <recommendedName>
        <fullName evidence="3">HECT-type E3 ubiquitin transferase</fullName>
        <ecNumber evidence="3">2.3.2.26</ecNumber>
    </recommendedName>
</protein>
<proteinExistence type="predicted"/>
<evidence type="ECO:0000256" key="4">
    <source>
        <dbReference type="ARBA" id="ARBA00022679"/>
    </source>
</evidence>
<dbReference type="KEGG" id="hro:HELRODRAFT_112481"/>
<dbReference type="OrthoDB" id="423283at2759"/>
<dbReference type="CDD" id="cd00078">
    <property type="entry name" value="HECTc"/>
    <property type="match status" value="1"/>
</dbReference>
<dbReference type="HOGENOM" id="CLU_002173_9_0_1"/>
<dbReference type="OMA" id="RTTYQPN"/>
<dbReference type="Gene3D" id="3.90.1750.10">
    <property type="entry name" value="Hect, E3 ligase catalytic domains"/>
    <property type="match status" value="1"/>
</dbReference>
<dbReference type="Gene3D" id="3.30.2410.10">
    <property type="entry name" value="Hect, E3 ligase catalytic domain"/>
    <property type="match status" value="1"/>
</dbReference>
<comment type="catalytic activity">
    <reaction evidence="1">
        <text>S-ubiquitinyl-[E2 ubiquitin-conjugating enzyme]-L-cysteine + [acceptor protein]-L-lysine = [E2 ubiquitin-conjugating enzyme]-L-cysteine + N(6)-ubiquitinyl-[acceptor protein]-L-lysine.</text>
        <dbReference type="EC" id="2.3.2.26"/>
    </reaction>
</comment>
<dbReference type="eggNOG" id="KOG0940">
    <property type="taxonomic scope" value="Eukaryota"/>
</dbReference>
<dbReference type="SMART" id="SM00119">
    <property type="entry name" value="HECTc"/>
    <property type="match status" value="1"/>
</dbReference>
<keyword evidence="5" id="KW-0677">Repeat</keyword>
<dbReference type="FunFam" id="3.30.2160.10:FF:000001">
    <property type="entry name" value="E3 ubiquitin-protein ligase NEDD4-like"/>
    <property type="match status" value="1"/>
</dbReference>
<dbReference type="GO" id="GO:0061630">
    <property type="term" value="F:ubiquitin protein ligase activity"/>
    <property type="evidence" value="ECO:0000318"/>
    <property type="project" value="GO_Central"/>
</dbReference>
<dbReference type="PROSITE" id="PS50237">
    <property type="entry name" value="HECT"/>
    <property type="match status" value="1"/>
</dbReference>
<name>T1EFK3_HELRO</name>
<dbReference type="STRING" id="6412.T1EFK3"/>
<dbReference type="AlphaFoldDB" id="T1EFK3"/>
<dbReference type="GO" id="GO:0030514">
    <property type="term" value="P:negative regulation of BMP signaling pathway"/>
    <property type="evidence" value="ECO:0000318"/>
    <property type="project" value="GO_Central"/>
</dbReference>
<keyword evidence="4" id="KW-0808">Transferase</keyword>
<dbReference type="GO" id="GO:0051049">
    <property type="term" value="P:regulation of transport"/>
    <property type="evidence" value="ECO:0007669"/>
    <property type="project" value="UniProtKB-ARBA"/>
</dbReference>
<dbReference type="GO" id="GO:0005737">
    <property type="term" value="C:cytoplasm"/>
    <property type="evidence" value="ECO:0000318"/>
    <property type="project" value="GO_Central"/>
</dbReference>
<evidence type="ECO:0000259" key="8">
    <source>
        <dbReference type="PROSITE" id="PS50237"/>
    </source>
</evidence>
<feature type="active site" description="Glycyl thioester intermediate" evidence="7">
    <location>
        <position position="344"/>
    </location>
</feature>
<dbReference type="EnsemblMetazoa" id="HelroT112481">
    <property type="protein sequence ID" value="HelroP112481"/>
    <property type="gene ID" value="HelroG112481"/>
</dbReference>
<evidence type="ECO:0000256" key="6">
    <source>
        <dbReference type="ARBA" id="ARBA00022786"/>
    </source>
</evidence>
<evidence type="ECO:0000256" key="1">
    <source>
        <dbReference type="ARBA" id="ARBA00000885"/>
    </source>
</evidence>
<evidence type="ECO:0000256" key="5">
    <source>
        <dbReference type="ARBA" id="ARBA00022737"/>
    </source>
</evidence>
<dbReference type="RefSeq" id="XP_009018958.1">
    <property type="nucleotide sequence ID" value="XM_009020710.1"/>
</dbReference>
<dbReference type="EMBL" id="KB096716">
    <property type="protein sequence ID" value="ESO02744.1"/>
    <property type="molecule type" value="Genomic_DNA"/>
</dbReference>
<dbReference type="InParanoid" id="T1EFK3"/>
<dbReference type="InterPro" id="IPR050409">
    <property type="entry name" value="E3_ubiq-protein_ligase"/>
</dbReference>
<evidence type="ECO:0000256" key="2">
    <source>
        <dbReference type="ARBA" id="ARBA00004906"/>
    </source>
</evidence>
<keyword evidence="11" id="KW-1185">Reference proteome</keyword>
<dbReference type="EMBL" id="AMQM01004835">
    <property type="status" value="NOT_ANNOTATED_CDS"/>
    <property type="molecule type" value="Genomic_DNA"/>
</dbReference>
<dbReference type="Pfam" id="PF00632">
    <property type="entry name" value="HECT"/>
    <property type="match status" value="1"/>
</dbReference>
<reference evidence="10" key="3">
    <citation type="submission" date="2015-06" db="UniProtKB">
        <authorList>
            <consortium name="EnsemblMetazoa"/>
        </authorList>
    </citation>
    <scope>IDENTIFICATION</scope>
</reference>
<dbReference type="GO" id="GO:0043161">
    <property type="term" value="P:proteasome-mediated ubiquitin-dependent protein catabolic process"/>
    <property type="evidence" value="ECO:0000318"/>
    <property type="project" value="GO_Central"/>
</dbReference>
<dbReference type="Proteomes" id="UP000015101">
    <property type="component" value="Unassembled WGS sequence"/>
</dbReference>
<dbReference type="EC" id="2.3.2.26" evidence="3"/>
<keyword evidence="6 7" id="KW-0833">Ubl conjugation pathway</keyword>
<dbReference type="SUPFAM" id="SSF56204">
    <property type="entry name" value="Hect, E3 ligase catalytic domain"/>
    <property type="match status" value="1"/>
</dbReference>
<organism evidence="10 11">
    <name type="scientific">Helobdella robusta</name>
    <name type="common">Californian leech</name>
    <dbReference type="NCBI Taxonomy" id="6412"/>
    <lineage>
        <taxon>Eukaryota</taxon>
        <taxon>Metazoa</taxon>
        <taxon>Spiralia</taxon>
        <taxon>Lophotrochozoa</taxon>
        <taxon>Annelida</taxon>
        <taxon>Clitellata</taxon>
        <taxon>Hirudinea</taxon>
        <taxon>Rhynchobdellida</taxon>
        <taxon>Glossiphoniidae</taxon>
        <taxon>Helobdella</taxon>
    </lineage>
</organism>
<evidence type="ECO:0000313" key="9">
    <source>
        <dbReference type="EMBL" id="ESO02744.1"/>
    </source>
</evidence>
<dbReference type="InterPro" id="IPR000569">
    <property type="entry name" value="HECT_dom"/>
</dbReference>
<dbReference type="FunFam" id="3.90.1750.10:FF:000079">
    <property type="entry name" value="E3 ubiquitin-protein ligase"/>
    <property type="match status" value="1"/>
</dbReference>
<dbReference type="CTD" id="20195355"/>
<dbReference type="GeneID" id="20195355"/>
<dbReference type="Gene3D" id="3.30.2160.10">
    <property type="entry name" value="Hect, E3 ligase catalytic domain"/>
    <property type="match status" value="1"/>
</dbReference>
<reference evidence="9 11" key="2">
    <citation type="journal article" date="2013" name="Nature">
        <title>Insights into bilaterian evolution from three spiralian genomes.</title>
        <authorList>
            <person name="Simakov O."/>
            <person name="Marletaz F."/>
            <person name="Cho S.J."/>
            <person name="Edsinger-Gonzales E."/>
            <person name="Havlak P."/>
            <person name="Hellsten U."/>
            <person name="Kuo D.H."/>
            <person name="Larsson T."/>
            <person name="Lv J."/>
            <person name="Arendt D."/>
            <person name="Savage R."/>
            <person name="Osoegawa K."/>
            <person name="de Jong P."/>
            <person name="Grimwood J."/>
            <person name="Chapman J.A."/>
            <person name="Shapiro H."/>
            <person name="Aerts A."/>
            <person name="Otillar R.P."/>
            <person name="Terry A.Y."/>
            <person name="Boore J.L."/>
            <person name="Grigoriev I.V."/>
            <person name="Lindberg D.R."/>
            <person name="Seaver E.C."/>
            <person name="Weisblat D.A."/>
            <person name="Putnam N.H."/>
            <person name="Rokhsar D.S."/>
        </authorList>
    </citation>
    <scope>NUCLEOTIDE SEQUENCE</scope>
</reference>
<dbReference type="PANTHER" id="PTHR11254:SF395">
    <property type="entry name" value="E3 UBIQUITIN-PROTEIN LIGASE SMURF1"/>
    <property type="match status" value="1"/>
</dbReference>
<feature type="domain" description="HECT" evidence="8">
    <location>
        <begin position="44"/>
        <end position="376"/>
    </location>
</feature>
<accession>T1EFK3</accession>
<evidence type="ECO:0000256" key="7">
    <source>
        <dbReference type="PROSITE-ProRule" id="PRU00104"/>
    </source>
</evidence>
<reference evidence="11" key="1">
    <citation type="submission" date="2012-12" db="EMBL/GenBank/DDBJ databases">
        <authorList>
            <person name="Hellsten U."/>
            <person name="Grimwood J."/>
            <person name="Chapman J.A."/>
            <person name="Shapiro H."/>
            <person name="Aerts A."/>
            <person name="Otillar R.P."/>
            <person name="Terry A.Y."/>
            <person name="Boore J.L."/>
            <person name="Simakov O."/>
            <person name="Marletaz F."/>
            <person name="Cho S.-J."/>
            <person name="Edsinger-Gonzales E."/>
            <person name="Havlak P."/>
            <person name="Kuo D.-H."/>
            <person name="Larsson T."/>
            <person name="Lv J."/>
            <person name="Arendt D."/>
            <person name="Savage R."/>
            <person name="Osoegawa K."/>
            <person name="de Jong P."/>
            <person name="Lindberg D.R."/>
            <person name="Seaver E.C."/>
            <person name="Weisblat D.A."/>
            <person name="Putnam N.H."/>
            <person name="Grigoriev I.V."/>
            <person name="Rokhsar D.S."/>
        </authorList>
    </citation>
    <scope>NUCLEOTIDE SEQUENCE</scope>
</reference>
<comment type="pathway">
    <text evidence="2">Protein modification; protein ubiquitination.</text>
</comment>
<sequence length="376" mass="44123">MLEEKMSKLNEELLKLKAPTGHCRLEINRNNIFTESFRQIMRKRATDCYKRLLVKFKGEEGIDYGGIAREWLSLLSKEMFNPAFGLFQYTRDNQLYINPDSHVNSSHLYYFKFVGRIMALCILHGHQIDADFTLPFYKQMLRQEVTLDDLRFVDVQLYNSLVWFRTNDITDMIESTFTVNHNSFGEVHVHELKTGGSNIPVTEDNKLEYIDLYVKWRLTVGCESQMRAFLKGFNELIPIQLISEFTPQELHMMLGGLNYVDVSDWKKYTKLKHCTVDSNIVRWFWTYVDQLTTEKRQALLKFVLGSHRIPLQGFKALQGSQGPRLFTIHQVNISTNNLPRAHTCFNRIDIPAYESYDIFLEKMNCAIEETEGFNFE</sequence>
<gene>
    <name evidence="10" type="primary">20195355</name>
    <name evidence="9" type="ORF">HELRODRAFT_112481</name>
</gene>
<evidence type="ECO:0000256" key="3">
    <source>
        <dbReference type="ARBA" id="ARBA00012485"/>
    </source>
</evidence>
<dbReference type="InterPro" id="IPR035983">
    <property type="entry name" value="Hect_E3_ubiquitin_ligase"/>
</dbReference>
<evidence type="ECO:0000313" key="11">
    <source>
        <dbReference type="Proteomes" id="UP000015101"/>
    </source>
</evidence>